<reference evidence="1" key="1">
    <citation type="submission" date="2022-03" db="EMBL/GenBank/DDBJ databases">
        <authorList>
            <person name="Tunstrom K."/>
        </authorList>
    </citation>
    <scope>NUCLEOTIDE SEQUENCE</scope>
</reference>
<accession>A0AAU9USZ2</accession>
<dbReference type="EMBL" id="CAKOGL010000023">
    <property type="protein sequence ID" value="CAH2101192.1"/>
    <property type="molecule type" value="Genomic_DNA"/>
</dbReference>
<dbReference type="Proteomes" id="UP001153954">
    <property type="component" value="Unassembled WGS sequence"/>
</dbReference>
<evidence type="ECO:0000313" key="2">
    <source>
        <dbReference type="Proteomes" id="UP001153954"/>
    </source>
</evidence>
<comment type="caution">
    <text evidence="1">The sequence shown here is derived from an EMBL/GenBank/DDBJ whole genome shotgun (WGS) entry which is preliminary data.</text>
</comment>
<dbReference type="Pfam" id="PF03564">
    <property type="entry name" value="DUF1759"/>
    <property type="match status" value="1"/>
</dbReference>
<gene>
    <name evidence="1" type="ORF">EEDITHA_LOCUS15974</name>
</gene>
<dbReference type="AlphaFoldDB" id="A0AAU9USZ2"/>
<keyword evidence="2" id="KW-1185">Reference proteome</keyword>
<organism evidence="1 2">
    <name type="scientific">Euphydryas editha</name>
    <name type="common">Edith's checkerspot</name>
    <dbReference type="NCBI Taxonomy" id="104508"/>
    <lineage>
        <taxon>Eukaryota</taxon>
        <taxon>Metazoa</taxon>
        <taxon>Ecdysozoa</taxon>
        <taxon>Arthropoda</taxon>
        <taxon>Hexapoda</taxon>
        <taxon>Insecta</taxon>
        <taxon>Pterygota</taxon>
        <taxon>Neoptera</taxon>
        <taxon>Endopterygota</taxon>
        <taxon>Lepidoptera</taxon>
        <taxon>Glossata</taxon>
        <taxon>Ditrysia</taxon>
        <taxon>Papilionoidea</taxon>
        <taxon>Nymphalidae</taxon>
        <taxon>Nymphalinae</taxon>
        <taxon>Euphydryas</taxon>
    </lineage>
</organism>
<evidence type="ECO:0000313" key="1">
    <source>
        <dbReference type="EMBL" id="CAH2101192.1"/>
    </source>
</evidence>
<sequence>MPTKYKAAIVREAVKAITQPKEIALAVMDKETKRSQTDDMTTISDAVKLHCLLSYLSGEARSIVSHLQITSENFAMSMDILTRQYENLRVLIHRFVDIILGVPHIHTCSDFRTIFLTPLITAQCAFNNLDLPMKDSNYVFVGIHSSTKA</sequence>
<name>A0AAU9USZ2_EUPED</name>
<dbReference type="InterPro" id="IPR005312">
    <property type="entry name" value="DUF1759"/>
</dbReference>
<proteinExistence type="predicted"/>
<protein>
    <submittedName>
        <fullName evidence="1">Uncharacterized protein</fullName>
    </submittedName>
</protein>